<evidence type="ECO:0000256" key="3">
    <source>
        <dbReference type="ARBA" id="ARBA00022759"/>
    </source>
</evidence>
<dbReference type="InterPro" id="IPR001568">
    <property type="entry name" value="RNase_T2-like"/>
</dbReference>
<evidence type="ECO:0000256" key="8">
    <source>
        <dbReference type="RuleBase" id="RU004328"/>
    </source>
</evidence>
<dbReference type="HOGENOM" id="CLU_069912_2_1_1"/>
<dbReference type="Proteomes" id="UP000001514">
    <property type="component" value="Unassembled WGS sequence"/>
</dbReference>
<dbReference type="OMA" id="TNCHIGS"/>
<evidence type="ECO:0000313" key="10">
    <source>
        <dbReference type="EMBL" id="EFJ09665.1"/>
    </source>
</evidence>
<evidence type="ECO:0000256" key="1">
    <source>
        <dbReference type="ARBA" id="ARBA00007469"/>
    </source>
</evidence>
<dbReference type="EMBL" id="GL377571">
    <property type="protein sequence ID" value="EFJ33419.1"/>
    <property type="molecule type" value="Genomic_DNA"/>
</dbReference>
<feature type="active site" evidence="7">
    <location>
        <position position="118"/>
    </location>
</feature>
<feature type="active site" evidence="7">
    <location>
        <position position="60"/>
    </location>
</feature>
<proteinExistence type="inferred from homology"/>
<dbReference type="SUPFAM" id="SSF55895">
    <property type="entry name" value="Ribonuclease Rh-like"/>
    <property type="match status" value="1"/>
</dbReference>
<feature type="active site" evidence="7">
    <location>
        <position position="114"/>
    </location>
</feature>
<comment type="similarity">
    <text evidence="1 8">Belongs to the RNase T2 family.</text>
</comment>
<dbReference type="GO" id="GO:0033897">
    <property type="term" value="F:ribonuclease T2 activity"/>
    <property type="evidence" value="ECO:0007669"/>
    <property type="project" value="InterPro"/>
</dbReference>
<evidence type="ECO:0000256" key="2">
    <source>
        <dbReference type="ARBA" id="ARBA00022722"/>
    </source>
</evidence>
<dbReference type="GO" id="GO:0004521">
    <property type="term" value="F:RNA endonuclease activity"/>
    <property type="evidence" value="ECO:0000318"/>
    <property type="project" value="GO_Central"/>
</dbReference>
<dbReference type="KEGG" id="smo:SELMODRAFT_270532"/>
<dbReference type="PROSITE" id="PS00531">
    <property type="entry name" value="RNASE_T2_2"/>
    <property type="match status" value="1"/>
</dbReference>
<dbReference type="InterPro" id="IPR033697">
    <property type="entry name" value="Ribonuclease_T2_eukaryotic"/>
</dbReference>
<dbReference type="PANTHER" id="PTHR11240:SF75">
    <property type="entry name" value="RIBONUCLEASE 3"/>
    <property type="match status" value="1"/>
</dbReference>
<dbReference type="Pfam" id="PF00445">
    <property type="entry name" value="Ribonuclease_T2"/>
    <property type="match status" value="1"/>
</dbReference>
<evidence type="ECO:0000313" key="12">
    <source>
        <dbReference type="Proteomes" id="UP000001514"/>
    </source>
</evidence>
<dbReference type="OrthoDB" id="435754at2759"/>
<sequence>MGFCAIVVALVCSNLFIIAGAQRFDFFYFVLQWPGAYCDRGQAACCYPTTGKPAEDFSIHGLWPNKDDGTWPQFCDPSNPFELSQISDLRRAMNREWGSLDCPSSNSVEFWEHEWEKHGTCAFRDEHQYFERSLALREQVDPLGYLASAGIRPNNRLYSLQSIQLALEDGLGHTIGIECNRDSSRTAQLYQLYFCVASDASTIIDCPVFPNSKCTTQVEFPSFGRGIKRDHDHEIATL</sequence>
<dbReference type="PROSITE" id="PS00530">
    <property type="entry name" value="RNASE_T2_1"/>
    <property type="match status" value="1"/>
</dbReference>
<evidence type="ECO:0000256" key="5">
    <source>
        <dbReference type="ARBA" id="ARBA00023157"/>
    </source>
</evidence>
<dbReference type="PANTHER" id="PTHR11240">
    <property type="entry name" value="RIBONUCLEASE T2"/>
    <property type="match status" value="1"/>
</dbReference>
<dbReference type="FunCoup" id="D8R484">
    <property type="interactions" value="1627"/>
</dbReference>
<keyword evidence="3" id="KW-0255">Endonuclease</keyword>
<keyword evidence="12" id="KW-1185">Reference proteome</keyword>
<dbReference type="Gramene" id="EFJ33419">
    <property type="protein sequence ID" value="EFJ33419"/>
    <property type="gene ID" value="SELMODRAFT_270532"/>
</dbReference>
<reference evidence="11 12" key="1">
    <citation type="journal article" date="2011" name="Science">
        <title>The Selaginella genome identifies genetic changes associated with the evolution of vascular plants.</title>
        <authorList>
            <person name="Banks J.A."/>
            <person name="Nishiyama T."/>
            <person name="Hasebe M."/>
            <person name="Bowman J.L."/>
            <person name="Gribskov M."/>
            <person name="dePamphilis C."/>
            <person name="Albert V.A."/>
            <person name="Aono N."/>
            <person name="Aoyama T."/>
            <person name="Ambrose B.A."/>
            <person name="Ashton N.W."/>
            <person name="Axtell M.J."/>
            <person name="Barker E."/>
            <person name="Barker M.S."/>
            <person name="Bennetzen J.L."/>
            <person name="Bonawitz N.D."/>
            <person name="Chapple C."/>
            <person name="Cheng C."/>
            <person name="Correa L.G."/>
            <person name="Dacre M."/>
            <person name="DeBarry J."/>
            <person name="Dreyer I."/>
            <person name="Elias M."/>
            <person name="Engstrom E.M."/>
            <person name="Estelle M."/>
            <person name="Feng L."/>
            <person name="Finet C."/>
            <person name="Floyd S.K."/>
            <person name="Frommer W.B."/>
            <person name="Fujita T."/>
            <person name="Gramzow L."/>
            <person name="Gutensohn M."/>
            <person name="Harholt J."/>
            <person name="Hattori M."/>
            <person name="Heyl A."/>
            <person name="Hirai T."/>
            <person name="Hiwatashi Y."/>
            <person name="Ishikawa M."/>
            <person name="Iwata M."/>
            <person name="Karol K.G."/>
            <person name="Koehler B."/>
            <person name="Kolukisaoglu U."/>
            <person name="Kubo M."/>
            <person name="Kurata T."/>
            <person name="Lalonde S."/>
            <person name="Li K."/>
            <person name="Li Y."/>
            <person name="Litt A."/>
            <person name="Lyons E."/>
            <person name="Manning G."/>
            <person name="Maruyama T."/>
            <person name="Michael T.P."/>
            <person name="Mikami K."/>
            <person name="Miyazaki S."/>
            <person name="Morinaga S."/>
            <person name="Murata T."/>
            <person name="Mueller-Roeber B."/>
            <person name="Nelson D.R."/>
            <person name="Obara M."/>
            <person name="Oguri Y."/>
            <person name="Olmstead R.G."/>
            <person name="Onodera N."/>
            <person name="Petersen B.L."/>
            <person name="Pils B."/>
            <person name="Prigge M."/>
            <person name="Rensing S.A."/>
            <person name="Riano-Pachon D.M."/>
            <person name="Roberts A.W."/>
            <person name="Sato Y."/>
            <person name="Scheller H.V."/>
            <person name="Schulz B."/>
            <person name="Schulz C."/>
            <person name="Shakirov E.V."/>
            <person name="Shibagaki N."/>
            <person name="Shinohara N."/>
            <person name="Shippen D.E."/>
            <person name="Soerensen I."/>
            <person name="Sotooka R."/>
            <person name="Sugimoto N."/>
            <person name="Sugita M."/>
            <person name="Sumikawa N."/>
            <person name="Tanurdzic M."/>
            <person name="Theissen G."/>
            <person name="Ulvskov P."/>
            <person name="Wakazuki S."/>
            <person name="Weng J.K."/>
            <person name="Willats W.W."/>
            <person name="Wipf D."/>
            <person name="Wolf P.G."/>
            <person name="Yang L."/>
            <person name="Zimmer A.D."/>
            <person name="Zhu Q."/>
            <person name="Mitros T."/>
            <person name="Hellsten U."/>
            <person name="Loque D."/>
            <person name="Otillar R."/>
            <person name="Salamov A."/>
            <person name="Schmutz J."/>
            <person name="Shapiro H."/>
            <person name="Lindquist E."/>
            <person name="Lucas S."/>
            <person name="Rokhsar D."/>
            <person name="Grigoriev I.V."/>
        </authorList>
    </citation>
    <scope>NUCLEOTIDE SEQUENCE [LARGE SCALE GENOMIC DNA]</scope>
</reference>
<keyword evidence="9" id="KW-0732">Signal</keyword>
<evidence type="ECO:0000256" key="7">
    <source>
        <dbReference type="PIRSR" id="PIRSR633697-1"/>
    </source>
</evidence>
<dbReference type="GO" id="GO:0003723">
    <property type="term" value="F:RNA binding"/>
    <property type="evidence" value="ECO:0007669"/>
    <property type="project" value="InterPro"/>
</dbReference>
<dbReference type="GO" id="GO:0006401">
    <property type="term" value="P:RNA catabolic process"/>
    <property type="evidence" value="ECO:0000318"/>
    <property type="project" value="GO_Central"/>
</dbReference>
<dbReference type="InterPro" id="IPR036430">
    <property type="entry name" value="RNase_T2-like_sf"/>
</dbReference>
<dbReference type="KEGG" id="smo:SELMODRAFT_184437"/>
<dbReference type="InterPro" id="IPR033130">
    <property type="entry name" value="RNase_T2_His_AS_2"/>
</dbReference>
<evidence type="ECO:0000256" key="6">
    <source>
        <dbReference type="ARBA" id="ARBA00023239"/>
    </source>
</evidence>
<dbReference type="GO" id="GO:0016787">
    <property type="term" value="F:hydrolase activity"/>
    <property type="evidence" value="ECO:0007669"/>
    <property type="project" value="UniProtKB-KW"/>
</dbReference>
<name>D8R484_SELML</name>
<keyword evidence="2" id="KW-0540">Nuclease</keyword>
<dbReference type="CDD" id="cd01061">
    <property type="entry name" value="RNase_T2_euk"/>
    <property type="match status" value="1"/>
</dbReference>
<dbReference type="eggNOG" id="KOG1642">
    <property type="taxonomic scope" value="Eukaryota"/>
</dbReference>
<feature type="signal peptide" evidence="9">
    <location>
        <begin position="1"/>
        <end position="21"/>
    </location>
</feature>
<feature type="chain" id="PRO_5010829945" evidence="9">
    <location>
        <begin position="22"/>
        <end position="238"/>
    </location>
</feature>
<protein>
    <submittedName>
        <fullName evidence="11">Uncharacterized protein</fullName>
    </submittedName>
</protein>
<gene>
    <name evidence="10" type="ORF">SELMODRAFT_184437</name>
    <name evidence="11" type="ORF">SELMODRAFT_270532</name>
</gene>
<dbReference type="AlphaFoldDB" id="D8R484"/>
<dbReference type="InParanoid" id="D8R484"/>
<dbReference type="InterPro" id="IPR018188">
    <property type="entry name" value="RNase_T2_His_AS_1"/>
</dbReference>
<dbReference type="GO" id="GO:0005576">
    <property type="term" value="C:extracellular region"/>
    <property type="evidence" value="ECO:0000318"/>
    <property type="project" value="GO_Central"/>
</dbReference>
<dbReference type="STRING" id="88036.D8R484"/>
<organism evidence="12">
    <name type="scientific">Selaginella moellendorffii</name>
    <name type="common">Spikemoss</name>
    <dbReference type="NCBI Taxonomy" id="88036"/>
    <lineage>
        <taxon>Eukaryota</taxon>
        <taxon>Viridiplantae</taxon>
        <taxon>Streptophyta</taxon>
        <taxon>Embryophyta</taxon>
        <taxon>Tracheophyta</taxon>
        <taxon>Lycopodiopsida</taxon>
        <taxon>Selaginellales</taxon>
        <taxon>Selaginellaceae</taxon>
        <taxon>Selaginella</taxon>
    </lineage>
</organism>
<keyword evidence="4" id="KW-0378">Hydrolase</keyword>
<accession>D8R484</accession>
<dbReference type="Gramene" id="EFJ09665">
    <property type="protein sequence ID" value="EFJ09665"/>
    <property type="gene ID" value="SELMODRAFT_184437"/>
</dbReference>
<dbReference type="EMBL" id="GL377660">
    <property type="protein sequence ID" value="EFJ09665.1"/>
    <property type="molecule type" value="Genomic_DNA"/>
</dbReference>
<evidence type="ECO:0000313" key="11">
    <source>
        <dbReference type="EMBL" id="EFJ33419.1"/>
    </source>
</evidence>
<keyword evidence="6" id="KW-0456">Lyase</keyword>
<evidence type="ECO:0000256" key="9">
    <source>
        <dbReference type="SAM" id="SignalP"/>
    </source>
</evidence>
<evidence type="ECO:0000256" key="4">
    <source>
        <dbReference type="ARBA" id="ARBA00022801"/>
    </source>
</evidence>
<keyword evidence="5" id="KW-1015">Disulfide bond</keyword>
<dbReference type="Gene3D" id="3.90.730.10">
    <property type="entry name" value="Ribonuclease T2-like"/>
    <property type="match status" value="1"/>
</dbReference>